<keyword evidence="2" id="KW-0472">Membrane</keyword>
<evidence type="ECO:0000313" key="3">
    <source>
        <dbReference type="EMBL" id="NED99725.1"/>
    </source>
</evidence>
<dbReference type="RefSeq" id="WP_163734122.1">
    <property type="nucleotide sequence ID" value="NZ_JAAGOA010000003.1"/>
</dbReference>
<keyword evidence="4" id="KW-1185">Reference proteome</keyword>
<feature type="transmembrane region" description="Helical" evidence="2">
    <location>
        <begin position="156"/>
        <end position="174"/>
    </location>
</feature>
<keyword evidence="2" id="KW-1133">Transmembrane helix</keyword>
<dbReference type="Proteomes" id="UP000475214">
    <property type="component" value="Unassembled WGS sequence"/>
</dbReference>
<dbReference type="AlphaFoldDB" id="A0A6L9S3I4"/>
<feature type="region of interest" description="Disordered" evidence="1">
    <location>
        <begin position="133"/>
        <end position="152"/>
    </location>
</feature>
<feature type="compositionally biased region" description="Gly residues" evidence="1">
    <location>
        <begin position="137"/>
        <end position="152"/>
    </location>
</feature>
<comment type="caution">
    <text evidence="3">The sequence shown here is derived from an EMBL/GenBank/DDBJ whole genome shotgun (WGS) entry which is preliminary data.</text>
</comment>
<gene>
    <name evidence="3" type="ORF">G1H10_06050</name>
</gene>
<evidence type="ECO:0000256" key="2">
    <source>
        <dbReference type="SAM" id="Phobius"/>
    </source>
</evidence>
<evidence type="ECO:0000256" key="1">
    <source>
        <dbReference type="SAM" id="MobiDB-lite"/>
    </source>
</evidence>
<accession>A0A6L9S3I4</accession>
<organism evidence="3 4">
    <name type="scientific">Phytoactinopolyspora halotolerans</name>
    <dbReference type="NCBI Taxonomy" id="1981512"/>
    <lineage>
        <taxon>Bacteria</taxon>
        <taxon>Bacillati</taxon>
        <taxon>Actinomycetota</taxon>
        <taxon>Actinomycetes</taxon>
        <taxon>Jiangellales</taxon>
        <taxon>Jiangellaceae</taxon>
        <taxon>Phytoactinopolyspora</taxon>
    </lineage>
</organism>
<dbReference type="EMBL" id="JAAGOA010000003">
    <property type="protein sequence ID" value="NED99725.1"/>
    <property type="molecule type" value="Genomic_DNA"/>
</dbReference>
<reference evidence="3 4" key="1">
    <citation type="submission" date="2020-02" db="EMBL/GenBank/DDBJ databases">
        <authorList>
            <person name="Li X.-J."/>
            <person name="Han X.-M."/>
        </authorList>
    </citation>
    <scope>NUCLEOTIDE SEQUENCE [LARGE SCALE GENOMIC DNA]</scope>
    <source>
        <strain evidence="3 4">CCTCC AB 2017055</strain>
    </source>
</reference>
<name>A0A6L9S3I4_9ACTN</name>
<sequence length="425" mass="44128">MSSVWDEAGRELSEDVRLFVHPEAEAELEEAGIPFTSAQQEEARLLLDGASTPIWIAVLPLAAQDARASVEDLANLVRQDGSYVALLSNGGADAVSTILSDARSTAVSVSNIAEDMPELIDGIVERYESMADTADGGASGAGGNGTGTSEPDGGGGLLPLAILAAAGGGGFLLYRRNKRNRERVQLEQVRGALDEDITAYGERLSELDLDVQADSKVPIEARHEYGRALDLYENAKLYADRAEKPMDLKAVTNALEEGRWLLGCVDARMKNEPLPERRPPCFFDPRHGPSVDDVLWAPPGGVNRTVPVCAADATRIRDGENPDTRMVTVDGERRPYWDAGPAYGAWAAGYYGAVLPAMMVGTMLGTTMTAPLAYGAADAGAGADGGGGDFGGGFGGGGGGDFGGGFGDGGGGGDFGGGFGDFGGF</sequence>
<protein>
    <submittedName>
        <fullName evidence="3">Uncharacterized protein</fullName>
    </submittedName>
</protein>
<evidence type="ECO:0000313" key="4">
    <source>
        <dbReference type="Proteomes" id="UP000475214"/>
    </source>
</evidence>
<keyword evidence="2" id="KW-0812">Transmembrane</keyword>
<proteinExistence type="predicted"/>